<protein>
    <submittedName>
        <fullName evidence="2">Uncharacterized protein</fullName>
    </submittedName>
</protein>
<dbReference type="Proteomes" id="UP000315947">
    <property type="component" value="Chromosome"/>
</dbReference>
<gene>
    <name evidence="2" type="ORF">FM037_09145</name>
</gene>
<evidence type="ECO:0000256" key="1">
    <source>
        <dbReference type="SAM" id="Phobius"/>
    </source>
</evidence>
<evidence type="ECO:0000313" key="2">
    <source>
        <dbReference type="EMBL" id="QDO83363.1"/>
    </source>
</evidence>
<organism evidence="2 3">
    <name type="scientific">Shewanella psychropiezotolerans</name>
    <dbReference type="NCBI Taxonomy" id="2593655"/>
    <lineage>
        <taxon>Bacteria</taxon>
        <taxon>Pseudomonadati</taxon>
        <taxon>Pseudomonadota</taxon>
        <taxon>Gammaproteobacteria</taxon>
        <taxon>Alteromonadales</taxon>
        <taxon>Shewanellaceae</taxon>
        <taxon>Shewanella</taxon>
    </lineage>
</organism>
<keyword evidence="1" id="KW-1133">Transmembrane helix</keyword>
<dbReference type="RefSeq" id="WP_144045742.1">
    <property type="nucleotide sequence ID" value="NZ_CP041614.1"/>
</dbReference>
<proteinExistence type="predicted"/>
<accession>A0ABX5WWA1</accession>
<keyword evidence="3" id="KW-1185">Reference proteome</keyword>
<evidence type="ECO:0000313" key="3">
    <source>
        <dbReference type="Proteomes" id="UP000315947"/>
    </source>
</evidence>
<feature type="transmembrane region" description="Helical" evidence="1">
    <location>
        <begin position="21"/>
        <end position="38"/>
    </location>
</feature>
<keyword evidence="1" id="KW-0472">Membrane</keyword>
<reference evidence="2 3" key="1">
    <citation type="submission" date="2019-07" db="EMBL/GenBank/DDBJ databases">
        <title>Shewanella sp. YLB-06 whole genomic sequence.</title>
        <authorList>
            <person name="Yu L."/>
        </authorList>
    </citation>
    <scope>NUCLEOTIDE SEQUENCE [LARGE SCALE GENOMIC DNA]</scope>
    <source>
        <strain evidence="2 3">YLB-06</strain>
    </source>
</reference>
<name>A0ABX5WWA1_9GAMM</name>
<dbReference type="EMBL" id="CP041614">
    <property type="protein sequence ID" value="QDO83363.1"/>
    <property type="molecule type" value="Genomic_DNA"/>
</dbReference>
<keyword evidence="1" id="KW-0812">Transmembrane</keyword>
<sequence length="203" mass="22830">MSEKKDLIKLLKKQTSSKKKDAIIAILTVIWILPKYLLSVIDGKRKGEISSVYSSFDEFGRNHNTINLGVKSQILMAKNIFGTAQIKSKLLNNLNPLYQLSSHYIEKTDNGLSKKSIYTRNKVEGVPYLAGTSGMANGFCNTLSLLNIGINSSEGQNLEKIMSAFIVGIGFHSFQECYDAFEMTDKYTDMIEIMIDMSDHFMF</sequence>